<organism evidence="2 3">
    <name type="scientific">Anisodus tanguticus</name>
    <dbReference type="NCBI Taxonomy" id="243964"/>
    <lineage>
        <taxon>Eukaryota</taxon>
        <taxon>Viridiplantae</taxon>
        <taxon>Streptophyta</taxon>
        <taxon>Embryophyta</taxon>
        <taxon>Tracheophyta</taxon>
        <taxon>Spermatophyta</taxon>
        <taxon>Magnoliopsida</taxon>
        <taxon>eudicotyledons</taxon>
        <taxon>Gunneridae</taxon>
        <taxon>Pentapetalae</taxon>
        <taxon>asterids</taxon>
        <taxon>lamiids</taxon>
        <taxon>Solanales</taxon>
        <taxon>Solanaceae</taxon>
        <taxon>Solanoideae</taxon>
        <taxon>Hyoscyameae</taxon>
        <taxon>Anisodus</taxon>
    </lineage>
</organism>
<keyword evidence="3" id="KW-1185">Reference proteome</keyword>
<evidence type="ECO:0000313" key="3">
    <source>
        <dbReference type="Proteomes" id="UP001291623"/>
    </source>
</evidence>
<proteinExistence type="predicted"/>
<dbReference type="AlphaFoldDB" id="A0AAE1RMF7"/>
<keyword evidence="1" id="KW-1133">Transmembrane helix</keyword>
<sequence>MGFWNLGSKSFHLWFVGLMSGSTGMLEINVAIGKLTGVRRNTSNVQPLVMSTCSTSDCNGSNKHKKVCCTINNTSSHVVPDVDYLGAKNSRDEDRNE</sequence>
<evidence type="ECO:0000256" key="1">
    <source>
        <dbReference type="SAM" id="Phobius"/>
    </source>
</evidence>
<evidence type="ECO:0000313" key="2">
    <source>
        <dbReference type="EMBL" id="KAK4355109.1"/>
    </source>
</evidence>
<dbReference type="EMBL" id="JAVYJV010000013">
    <property type="protein sequence ID" value="KAK4355109.1"/>
    <property type="molecule type" value="Genomic_DNA"/>
</dbReference>
<accession>A0AAE1RMF7</accession>
<gene>
    <name evidence="2" type="ORF">RND71_024080</name>
</gene>
<protein>
    <submittedName>
        <fullName evidence="2">Uncharacterized protein</fullName>
    </submittedName>
</protein>
<reference evidence="2" key="1">
    <citation type="submission" date="2023-12" db="EMBL/GenBank/DDBJ databases">
        <title>Genome assembly of Anisodus tanguticus.</title>
        <authorList>
            <person name="Wang Y.-J."/>
        </authorList>
    </citation>
    <scope>NUCLEOTIDE SEQUENCE</scope>
    <source>
        <strain evidence="2">KB-2021</strain>
        <tissue evidence="2">Leaf</tissue>
    </source>
</reference>
<feature type="transmembrane region" description="Helical" evidence="1">
    <location>
        <begin position="12"/>
        <end position="32"/>
    </location>
</feature>
<comment type="caution">
    <text evidence="2">The sequence shown here is derived from an EMBL/GenBank/DDBJ whole genome shotgun (WGS) entry which is preliminary data.</text>
</comment>
<dbReference type="Proteomes" id="UP001291623">
    <property type="component" value="Unassembled WGS sequence"/>
</dbReference>
<keyword evidence="1" id="KW-0472">Membrane</keyword>
<name>A0AAE1RMF7_9SOLA</name>
<keyword evidence="1" id="KW-0812">Transmembrane</keyword>